<sequence>MPLSLLRAVMFRPSHESDLAAASLSPLVKFGMKHYVYKPLNMTGAKTLKKYIKDATLMYRLVIMTHAQLKKSEYINFIMYGITPNQIPPTINGNQDIVDSINDESKVRENDAVTACATTSRWVTVVKKKSSSGSSNSTNRFYNKVVEALAARKLTADHVVTAETFNDIQPLPEVSLDDLKYSSKTIKGLHKLAYTLVMNNPMGTYGVMRRFMADCTDEFLQCERHKNLYVCSFIHACVKTCIRATSIKLISLDKCLRPGSLCIYSEGSVVELLSDKIVVKVCPWCYKPVNIAVKKKMSAGGAHKSQLFTSEYTNEILYCTEKNNRGILEFPMIAVHPISGKYYTNKLIWKVNSSYENVIYVDDTAEDGRLRLIVANANKANDVIVTPIDYNTGKHCGDDEDCCWSCLNK</sequence>
<dbReference type="Proteomes" id="UP000762676">
    <property type="component" value="Unassembled WGS sequence"/>
</dbReference>
<gene>
    <name evidence="1" type="ORF">ElyMa_002267700</name>
</gene>
<evidence type="ECO:0000313" key="2">
    <source>
        <dbReference type="Proteomes" id="UP000762676"/>
    </source>
</evidence>
<name>A0AAV4FZ64_9GAST</name>
<dbReference type="AlphaFoldDB" id="A0AAV4FZ64"/>
<protein>
    <submittedName>
        <fullName evidence="1">Uncharacterized protein</fullName>
    </submittedName>
</protein>
<evidence type="ECO:0000313" key="1">
    <source>
        <dbReference type="EMBL" id="GFR78643.1"/>
    </source>
</evidence>
<keyword evidence="2" id="KW-1185">Reference proteome</keyword>
<comment type="caution">
    <text evidence="1">The sequence shown here is derived from an EMBL/GenBank/DDBJ whole genome shotgun (WGS) entry which is preliminary data.</text>
</comment>
<dbReference type="EMBL" id="BMAT01004708">
    <property type="protein sequence ID" value="GFR78643.1"/>
    <property type="molecule type" value="Genomic_DNA"/>
</dbReference>
<proteinExistence type="predicted"/>
<accession>A0AAV4FZ64</accession>
<organism evidence="1 2">
    <name type="scientific">Elysia marginata</name>
    <dbReference type="NCBI Taxonomy" id="1093978"/>
    <lineage>
        <taxon>Eukaryota</taxon>
        <taxon>Metazoa</taxon>
        <taxon>Spiralia</taxon>
        <taxon>Lophotrochozoa</taxon>
        <taxon>Mollusca</taxon>
        <taxon>Gastropoda</taxon>
        <taxon>Heterobranchia</taxon>
        <taxon>Euthyneura</taxon>
        <taxon>Panpulmonata</taxon>
        <taxon>Sacoglossa</taxon>
        <taxon>Placobranchoidea</taxon>
        <taxon>Plakobranchidae</taxon>
        <taxon>Elysia</taxon>
    </lineage>
</organism>
<reference evidence="1 2" key="1">
    <citation type="journal article" date="2021" name="Elife">
        <title>Chloroplast acquisition without the gene transfer in kleptoplastic sea slugs, Plakobranchus ocellatus.</title>
        <authorList>
            <person name="Maeda T."/>
            <person name="Takahashi S."/>
            <person name="Yoshida T."/>
            <person name="Shimamura S."/>
            <person name="Takaki Y."/>
            <person name="Nagai Y."/>
            <person name="Toyoda A."/>
            <person name="Suzuki Y."/>
            <person name="Arimoto A."/>
            <person name="Ishii H."/>
            <person name="Satoh N."/>
            <person name="Nishiyama T."/>
            <person name="Hasebe M."/>
            <person name="Maruyama T."/>
            <person name="Minagawa J."/>
            <person name="Obokata J."/>
            <person name="Shigenobu S."/>
        </authorList>
    </citation>
    <scope>NUCLEOTIDE SEQUENCE [LARGE SCALE GENOMIC DNA]</scope>
</reference>